<dbReference type="PATRIC" id="fig|595434.4.peg.4869"/>
<proteinExistence type="predicted"/>
<dbReference type="Proteomes" id="UP000036367">
    <property type="component" value="Unassembled WGS sequence"/>
</dbReference>
<evidence type="ECO:0000259" key="3">
    <source>
        <dbReference type="Pfam" id="PF07587"/>
    </source>
</evidence>
<keyword evidence="5" id="KW-0472">Membrane</keyword>
<dbReference type="Pfam" id="PF07635">
    <property type="entry name" value="PSCyt1"/>
    <property type="match status" value="1"/>
</dbReference>
<organism evidence="5 6">
    <name type="scientific">Rhodopirellula islandica</name>
    <dbReference type="NCBI Taxonomy" id="595434"/>
    <lineage>
        <taxon>Bacteria</taxon>
        <taxon>Pseudomonadati</taxon>
        <taxon>Planctomycetota</taxon>
        <taxon>Planctomycetia</taxon>
        <taxon>Pirellulales</taxon>
        <taxon>Pirellulaceae</taxon>
        <taxon>Rhodopirellula</taxon>
    </lineage>
</organism>
<reference evidence="5" key="1">
    <citation type="submission" date="2015-05" db="EMBL/GenBank/DDBJ databases">
        <title>Permanent draft genome of Rhodopirellula islandicus K833.</title>
        <authorList>
            <person name="Kizina J."/>
            <person name="Richter M."/>
            <person name="Glockner F.O."/>
            <person name="Harder J."/>
        </authorList>
    </citation>
    <scope>NUCLEOTIDE SEQUENCE [LARGE SCALE GENOMIC DNA]</scope>
    <source>
        <strain evidence="5">K833</strain>
    </source>
</reference>
<dbReference type="AlphaFoldDB" id="A0A0J1B7L7"/>
<dbReference type="Pfam" id="PF07587">
    <property type="entry name" value="PSD1"/>
    <property type="match status" value="1"/>
</dbReference>
<dbReference type="InterPro" id="IPR011429">
    <property type="entry name" value="Cyt_c_Planctomycete-type"/>
</dbReference>
<gene>
    <name evidence="5" type="ORF">RISK_005131</name>
</gene>
<dbReference type="GO" id="GO:0020037">
    <property type="term" value="F:heme binding"/>
    <property type="evidence" value="ECO:0007669"/>
    <property type="project" value="InterPro"/>
</dbReference>
<keyword evidence="5" id="KW-0812">Transmembrane</keyword>
<accession>A0A0J1B7L7</accession>
<dbReference type="InterPro" id="IPR036909">
    <property type="entry name" value="Cyt_c-like_dom_sf"/>
</dbReference>
<feature type="domain" description="Cytochrome C Planctomycete-type" evidence="4">
    <location>
        <begin position="60"/>
        <end position="120"/>
    </location>
</feature>
<dbReference type="GO" id="GO:0009055">
    <property type="term" value="F:electron transfer activity"/>
    <property type="evidence" value="ECO:0007669"/>
    <property type="project" value="InterPro"/>
</dbReference>
<dbReference type="InterPro" id="IPR022655">
    <property type="entry name" value="DUF1553"/>
</dbReference>
<protein>
    <submittedName>
        <fullName evidence="5">Transmembrane protein</fullName>
    </submittedName>
</protein>
<evidence type="ECO:0000313" key="5">
    <source>
        <dbReference type="EMBL" id="KLU02835.1"/>
    </source>
</evidence>
<dbReference type="SUPFAM" id="SSF46626">
    <property type="entry name" value="Cytochrome c"/>
    <property type="match status" value="1"/>
</dbReference>
<feature type="chain" id="PRO_5005248442" evidence="1">
    <location>
        <begin position="41"/>
        <end position="1064"/>
    </location>
</feature>
<dbReference type="PANTHER" id="PTHR35889:SF3">
    <property type="entry name" value="F-BOX DOMAIN-CONTAINING PROTEIN"/>
    <property type="match status" value="1"/>
</dbReference>
<dbReference type="PANTHER" id="PTHR35889">
    <property type="entry name" value="CYCLOINULO-OLIGOSACCHARIDE FRUCTANOTRANSFERASE-RELATED"/>
    <property type="match status" value="1"/>
</dbReference>
<evidence type="ECO:0000259" key="2">
    <source>
        <dbReference type="Pfam" id="PF07583"/>
    </source>
</evidence>
<feature type="domain" description="DUF1553" evidence="3">
    <location>
        <begin position="750"/>
        <end position="1009"/>
    </location>
</feature>
<evidence type="ECO:0000259" key="4">
    <source>
        <dbReference type="Pfam" id="PF07635"/>
    </source>
</evidence>
<dbReference type="Pfam" id="PF07583">
    <property type="entry name" value="PSCyt2"/>
    <property type="match status" value="1"/>
</dbReference>
<name>A0A0J1B7L7_RHOIS</name>
<evidence type="ECO:0000313" key="6">
    <source>
        <dbReference type="Proteomes" id="UP000036367"/>
    </source>
</evidence>
<feature type="signal peptide" evidence="1">
    <location>
        <begin position="1"/>
        <end position="40"/>
    </location>
</feature>
<keyword evidence="6" id="KW-1185">Reference proteome</keyword>
<sequence>MSGAVKGMRAKNKSPLTCRFRTLCGALVVLLSLGSMDASVAPADEVSFSRDVLPVLSDRCFHCHGPDEGNREADLRLDLESAAKEDRGGYAAVQAGDLDNSELWNRIVSDDEDAVMPPTDSHRKPLSDKEREAIRQWILDGAKWGKHWSFEKLTRPSVPDTAPHPIDAFVVEKLAENGLTLSPLAPPVTQLRRFAFDLTGMSPTPAQIAELPEDIDAAWMDAQWPRFVDQFLESPHHAERMAMWWLDAARYSDSDGFQQDGTRENWPWRDWVIEQFDKNRPFDEFTIEQFAGDLLPDATAEQKLATCFHRNHMTNGEGGRDPEESRIDYVIDRVNTTGTVWLGLTLGCVQCHTHKFDPITHHDYYSLAAYFNSIDEDGRAGMKATPYLDFESPNVDSQVHEFATFVTQCEEAEVAEKQCAVERFEKWLSEFRSNPRSEHSVWHTPPPKLNSSEGTEFELEADAIVQTQGPTPVQDDYRVVMQIPSGMPRVTGIRIEVFPHPSHVDGRFARDGNGEFTLTSVLAMGRREGSPSESQLDLSQAIADYEADKKRETDWDSKYGGIRETLNDDARDGWTTDGAETISQHVGVYELDQPWQVEPGDQFVVLLRHRSTHGHANIGRFRISLSSEQGETVRRVDGGSPISELVERLNSNEQTTDAPVDEKLRQRLLDQFLLGDDEYQFASNRLKRARKQLADLKKQSEPRKVMVLKEREKPRDTHVLLRGVWDAKGDVVQPAVLPSVLDWPAEKARTRLDLANWIVDPENPLTARVAANHMWQLMFGAGLVRTPDDFGLQGELPTHPKLLDWLAVELMENDWDLRHILRLIATSQTYRQSSVATAELLERDPENRLLARAPRFRLPAWMIRDNALRVSGLLDPTVGGPPVYPYQPPGVWAEITMGRFDYQPSLGDRQYRRTLYAFWRRSSAPTFLFDSAQRRVCEVGVRRTNTPLHALTLMNDTTMLESSRSIADAIVGQAESSQKTTWESNANELASRVLSRKLSTQELAALQSVWTRVNEHYADHLEDAMEFCTVGQTEPPGEGVAAETAAWQTTASLILNLDEAMTRE</sequence>
<dbReference type="STRING" id="595434.RISK_005131"/>
<dbReference type="InterPro" id="IPR011444">
    <property type="entry name" value="DUF1549"/>
</dbReference>
<comment type="caution">
    <text evidence="5">The sequence shown here is derived from an EMBL/GenBank/DDBJ whole genome shotgun (WGS) entry which is preliminary data.</text>
</comment>
<dbReference type="EMBL" id="LECT01000043">
    <property type="protein sequence ID" value="KLU02835.1"/>
    <property type="molecule type" value="Genomic_DNA"/>
</dbReference>
<feature type="domain" description="DUF1549" evidence="2">
    <location>
        <begin position="165"/>
        <end position="375"/>
    </location>
</feature>
<keyword evidence="1" id="KW-0732">Signal</keyword>
<evidence type="ECO:0000256" key="1">
    <source>
        <dbReference type="SAM" id="SignalP"/>
    </source>
</evidence>